<dbReference type="GO" id="GO:0009252">
    <property type="term" value="P:peptidoglycan biosynthetic process"/>
    <property type="evidence" value="ECO:0007669"/>
    <property type="project" value="UniProtKB-KW"/>
</dbReference>
<feature type="domain" description="L,D-TPase catalytic" evidence="9">
    <location>
        <begin position="117"/>
        <end position="250"/>
    </location>
</feature>
<dbReference type="Pfam" id="PF03734">
    <property type="entry name" value="YkuD"/>
    <property type="match status" value="1"/>
</dbReference>
<keyword evidence="8" id="KW-0732">Signal</keyword>
<dbReference type="EMBL" id="DVNZ01000137">
    <property type="protein sequence ID" value="HIU94379.1"/>
    <property type="molecule type" value="Genomic_DNA"/>
</dbReference>
<feature type="chain" id="PRO_5039103669" evidence="8">
    <location>
        <begin position="20"/>
        <end position="431"/>
    </location>
</feature>
<dbReference type="InterPro" id="IPR038063">
    <property type="entry name" value="Transpep_catalytic_dom"/>
</dbReference>
<protein>
    <submittedName>
        <fullName evidence="10">L,D-transpeptidase</fullName>
    </submittedName>
</protein>
<feature type="active site" description="Nucleophile" evidence="6">
    <location>
        <position position="226"/>
    </location>
</feature>
<accession>A0A9D1N3D8</accession>
<evidence type="ECO:0000256" key="3">
    <source>
        <dbReference type="ARBA" id="ARBA00022960"/>
    </source>
</evidence>
<feature type="compositionally biased region" description="Acidic residues" evidence="7">
    <location>
        <begin position="393"/>
        <end position="409"/>
    </location>
</feature>
<feature type="signal peptide" evidence="8">
    <location>
        <begin position="1"/>
        <end position="19"/>
    </location>
</feature>
<dbReference type="PROSITE" id="PS51257">
    <property type="entry name" value="PROKAR_LIPOPROTEIN"/>
    <property type="match status" value="1"/>
</dbReference>
<evidence type="ECO:0000256" key="5">
    <source>
        <dbReference type="ARBA" id="ARBA00023316"/>
    </source>
</evidence>
<dbReference type="GO" id="GO:0016740">
    <property type="term" value="F:transferase activity"/>
    <property type="evidence" value="ECO:0007669"/>
    <property type="project" value="UniProtKB-KW"/>
</dbReference>
<feature type="region of interest" description="Disordered" evidence="7">
    <location>
        <begin position="304"/>
        <end position="431"/>
    </location>
</feature>
<evidence type="ECO:0000313" key="10">
    <source>
        <dbReference type="EMBL" id="HIU94379.1"/>
    </source>
</evidence>
<dbReference type="Proteomes" id="UP000824128">
    <property type="component" value="Unassembled WGS sequence"/>
</dbReference>
<evidence type="ECO:0000313" key="11">
    <source>
        <dbReference type="Proteomes" id="UP000824128"/>
    </source>
</evidence>
<dbReference type="InterPro" id="IPR005490">
    <property type="entry name" value="LD_TPept_cat_dom"/>
</dbReference>
<gene>
    <name evidence="10" type="ORF">IAD24_04395</name>
</gene>
<organism evidence="10 11">
    <name type="scientific">Candidatus Aphodomorpha intestinavium</name>
    <dbReference type="NCBI Taxonomy" id="2840672"/>
    <lineage>
        <taxon>Bacteria</taxon>
        <taxon>Bacillati</taxon>
        <taxon>Bacillota</taxon>
        <taxon>Clostridia</taxon>
        <taxon>Eubacteriales</taxon>
        <taxon>Candidatus Aphodomorpha</taxon>
    </lineage>
</organism>
<comment type="caution">
    <text evidence="10">The sequence shown here is derived from an EMBL/GenBank/DDBJ whole genome shotgun (WGS) entry which is preliminary data.</text>
</comment>
<feature type="compositionally biased region" description="Gly residues" evidence="7">
    <location>
        <begin position="332"/>
        <end position="377"/>
    </location>
</feature>
<evidence type="ECO:0000256" key="6">
    <source>
        <dbReference type="PROSITE-ProRule" id="PRU01373"/>
    </source>
</evidence>
<feature type="active site" description="Proton donor/acceptor" evidence="6">
    <location>
        <position position="197"/>
    </location>
</feature>
<dbReference type="GO" id="GO:0071555">
    <property type="term" value="P:cell wall organization"/>
    <property type="evidence" value="ECO:0007669"/>
    <property type="project" value="UniProtKB-UniRule"/>
</dbReference>
<keyword evidence="5 6" id="KW-0961">Cell wall biogenesis/degradation</keyword>
<dbReference type="GO" id="GO:0008360">
    <property type="term" value="P:regulation of cell shape"/>
    <property type="evidence" value="ECO:0007669"/>
    <property type="project" value="UniProtKB-UniRule"/>
</dbReference>
<dbReference type="AlphaFoldDB" id="A0A9D1N3D8"/>
<evidence type="ECO:0000259" key="9">
    <source>
        <dbReference type="PROSITE" id="PS52029"/>
    </source>
</evidence>
<dbReference type="PROSITE" id="PS52029">
    <property type="entry name" value="LD_TPASE"/>
    <property type="match status" value="1"/>
</dbReference>
<dbReference type="CDD" id="cd16913">
    <property type="entry name" value="YkuD_like"/>
    <property type="match status" value="1"/>
</dbReference>
<evidence type="ECO:0000256" key="1">
    <source>
        <dbReference type="ARBA" id="ARBA00004752"/>
    </source>
</evidence>
<evidence type="ECO:0000256" key="4">
    <source>
        <dbReference type="ARBA" id="ARBA00022984"/>
    </source>
</evidence>
<keyword evidence="3 6" id="KW-0133">Cell shape</keyword>
<proteinExistence type="predicted"/>
<keyword evidence="4 6" id="KW-0573">Peptidoglycan synthesis</keyword>
<dbReference type="SUPFAM" id="SSF141523">
    <property type="entry name" value="L,D-transpeptidase catalytic domain-like"/>
    <property type="match status" value="1"/>
</dbReference>
<comment type="pathway">
    <text evidence="1 6">Cell wall biogenesis; peptidoglycan biosynthesis.</text>
</comment>
<dbReference type="Gene3D" id="2.40.440.10">
    <property type="entry name" value="L,D-transpeptidase catalytic domain-like"/>
    <property type="match status" value="1"/>
</dbReference>
<evidence type="ECO:0000256" key="8">
    <source>
        <dbReference type="SAM" id="SignalP"/>
    </source>
</evidence>
<keyword evidence="2" id="KW-0808">Transferase</keyword>
<reference evidence="10" key="1">
    <citation type="submission" date="2020-10" db="EMBL/GenBank/DDBJ databases">
        <authorList>
            <person name="Gilroy R."/>
        </authorList>
    </citation>
    <scope>NUCLEOTIDE SEQUENCE</scope>
    <source>
        <strain evidence="10">ChiGjej2B2-16831</strain>
    </source>
</reference>
<sequence length="431" mass="45239">MHRSSALRRILPLLALAFAALLLGGCGNEALPQDSAQTPAPSATPQTQVVAVSVESTEAPAAPTVPPTPVPEETPIPFSYYAPTVNMTFEELVGSTDDVYEEARDLLKDGYPDPDTYYIIVDIEWQVVMVYKKGADGKPDLNQPVRYMICSTGDPQVGSETARGVFEIKKPRVRFGQFLSGETGQYWTLIRSRTYFHSVLYKKDKDISSYDVECYNNLGSKASHACIRLTVPDARWIFYNIGYGTICEIRDGSPSDTATQAIRSQLILPPAKEGLKLKAGETPWTDNWTVESVAHELEYQYEAPPRPAEDDDEGDTTPAPDEQVTPAPGTPTPGGSGGGTTGGDTTGGDTTGGDTTGGDTTGGDTTGGDTTGGGTTGGDTAEPGPVPVPGGDDGAEDPPAEEPPAEEPPAENPPANDPPASDGGAADGGEG</sequence>
<name>A0A9D1N3D8_9FIRM</name>
<reference evidence="10" key="2">
    <citation type="journal article" date="2021" name="PeerJ">
        <title>Extensive microbial diversity within the chicken gut microbiome revealed by metagenomics and culture.</title>
        <authorList>
            <person name="Gilroy R."/>
            <person name="Ravi A."/>
            <person name="Getino M."/>
            <person name="Pursley I."/>
            <person name="Horton D.L."/>
            <person name="Alikhan N.F."/>
            <person name="Baker D."/>
            <person name="Gharbi K."/>
            <person name="Hall N."/>
            <person name="Watson M."/>
            <person name="Adriaenssens E.M."/>
            <person name="Foster-Nyarko E."/>
            <person name="Jarju S."/>
            <person name="Secka A."/>
            <person name="Antonio M."/>
            <person name="Oren A."/>
            <person name="Chaudhuri R.R."/>
            <person name="La Ragione R."/>
            <person name="Hildebrand F."/>
            <person name="Pallen M.J."/>
        </authorList>
    </citation>
    <scope>NUCLEOTIDE SEQUENCE</scope>
    <source>
        <strain evidence="10">ChiGjej2B2-16831</strain>
    </source>
</reference>
<evidence type="ECO:0000256" key="2">
    <source>
        <dbReference type="ARBA" id="ARBA00022679"/>
    </source>
</evidence>
<evidence type="ECO:0000256" key="7">
    <source>
        <dbReference type="SAM" id="MobiDB-lite"/>
    </source>
</evidence>